<feature type="active site" description="Proton acceptor" evidence="2">
    <location>
        <position position="100"/>
    </location>
</feature>
<dbReference type="RefSeq" id="WP_011009594.1">
    <property type="nucleotide sequence ID" value="NZ_JBPXRK010000008.1"/>
</dbReference>
<feature type="binding site" evidence="3">
    <location>
        <position position="106"/>
    </location>
    <ligand>
        <name>substrate</name>
    </ligand>
</feature>
<dbReference type="EMBL" id="CP010994">
    <property type="protein sequence ID" value="AMN34285.1"/>
    <property type="molecule type" value="Genomic_DNA"/>
</dbReference>
<dbReference type="GO" id="GO:0005737">
    <property type="term" value="C:cytoplasm"/>
    <property type="evidence" value="ECO:0007669"/>
    <property type="project" value="TreeGrafter"/>
</dbReference>
<evidence type="ECO:0000256" key="4">
    <source>
        <dbReference type="PIRSR" id="PIRSR000705-3"/>
    </source>
</evidence>
<feature type="binding site" evidence="3">
    <location>
        <position position="77"/>
    </location>
    <ligand>
        <name>substrate</name>
    </ligand>
</feature>
<evidence type="ECO:0000313" key="8">
    <source>
        <dbReference type="Proteomes" id="UP000070260"/>
    </source>
</evidence>
<reference evidence="6 8" key="1">
    <citation type="journal article" date="2016" name="PLoS ONE">
        <title>Plasmid Characterization and Chromosome Analysis of Two netF+ Clostridium perfringens Isolates Associated with Foal and Canine Necrotizing Enteritis.</title>
        <authorList>
            <person name="Mehdizadeh Gohari I."/>
            <person name="Kropinski A.M."/>
            <person name="Weese S.J."/>
            <person name="Parreira V.R."/>
            <person name="Whitehead A.E."/>
            <person name="Boerlin P."/>
            <person name="Prescott J.F."/>
        </authorList>
    </citation>
    <scope>NUCLEOTIDE SEQUENCE [LARGE SCALE GENOMIC DNA]</scope>
    <source>
        <strain evidence="6 8">JP838</strain>
    </source>
</reference>
<sequence length="228" mass="27206">MLSLNTKNNLYREILDRIDRGGNWEMIVVDGVVGVGKSTLMNILAERGLIAYEEPVVDNPILEKFYYDRNRYSFPLQVFFLNKRFKHIKEAGLVENSVMDRSIYGDVIFAKMLCEKGEMTVEEFELYKELLENMLEHVKAPKLMVYLEISVDEAMKRIQKRGRDYEQVVEREYWEKLNNEYREYFENYNVSPILRINVDELDFENVPEDREYVLNLIDEKLSELENNK</sequence>
<feature type="domain" description="Deoxynucleoside kinase" evidence="5">
    <location>
        <begin position="27"/>
        <end position="219"/>
    </location>
</feature>
<feature type="binding site" evidence="3">
    <location>
        <position position="101"/>
    </location>
    <ligand>
        <name>substrate</name>
    </ligand>
</feature>
<evidence type="ECO:0000313" key="9">
    <source>
        <dbReference type="Proteomes" id="UP000070646"/>
    </source>
</evidence>
<dbReference type="CDD" id="cd01673">
    <property type="entry name" value="dNK"/>
    <property type="match status" value="1"/>
</dbReference>
<accession>A0A133N9S4</accession>
<dbReference type="Proteomes" id="UP000070260">
    <property type="component" value="Chromosome"/>
</dbReference>
<feature type="binding site" evidence="4">
    <location>
        <begin position="201"/>
        <end position="203"/>
    </location>
    <ligand>
        <name>ATP</name>
        <dbReference type="ChEBI" id="CHEBI:30616"/>
    </ligand>
</feature>
<dbReference type="PANTHER" id="PTHR10513:SF35">
    <property type="entry name" value="DEOXYADENOSINE KINASE"/>
    <property type="match status" value="1"/>
</dbReference>
<dbReference type="PANTHER" id="PTHR10513">
    <property type="entry name" value="DEOXYNUCLEOSIDE KINASE"/>
    <property type="match status" value="1"/>
</dbReference>
<evidence type="ECO:0000256" key="1">
    <source>
        <dbReference type="ARBA" id="ARBA00007420"/>
    </source>
</evidence>
<keyword evidence="7" id="KW-0808">Transferase</keyword>
<dbReference type="PIRSF" id="PIRSF000705">
    <property type="entry name" value="DNK"/>
    <property type="match status" value="1"/>
</dbReference>
<dbReference type="GO" id="GO:0019136">
    <property type="term" value="F:deoxynucleoside kinase activity"/>
    <property type="evidence" value="ECO:0007669"/>
    <property type="project" value="InterPro"/>
</dbReference>
<dbReference type="Pfam" id="PF01712">
    <property type="entry name" value="dNK"/>
    <property type="match status" value="1"/>
</dbReference>
<dbReference type="Gene3D" id="3.40.50.300">
    <property type="entry name" value="P-loop containing nucleotide triphosphate hydrolases"/>
    <property type="match status" value="1"/>
</dbReference>
<evidence type="ECO:0000256" key="2">
    <source>
        <dbReference type="PIRSR" id="PIRSR000705-1"/>
    </source>
</evidence>
<keyword evidence="7" id="KW-0418">Kinase</keyword>
<dbReference type="InterPro" id="IPR050566">
    <property type="entry name" value="Deoxyribonucleoside_kinase"/>
</dbReference>
<evidence type="ECO:0000313" key="6">
    <source>
        <dbReference type="EMBL" id="AMN34285.1"/>
    </source>
</evidence>
<keyword evidence="4" id="KW-0547">Nucleotide-binding</keyword>
<dbReference type="PATRIC" id="fig|1502.174.peg.985"/>
<dbReference type="Proteomes" id="UP000070646">
    <property type="component" value="Unassembled WGS sequence"/>
</dbReference>
<dbReference type="GO" id="GO:0005524">
    <property type="term" value="F:ATP binding"/>
    <property type="evidence" value="ECO:0007669"/>
    <property type="project" value="UniProtKB-KW"/>
</dbReference>
<gene>
    <name evidence="7" type="ORF">HMPREF3222_00970</name>
    <name evidence="6" type="ORF">JFP838_00355</name>
</gene>
<feature type="binding site" evidence="4">
    <location>
        <begin position="157"/>
        <end position="161"/>
    </location>
    <ligand>
        <name>ATP</name>
        <dbReference type="ChEBI" id="CHEBI:30616"/>
    </ligand>
</feature>
<dbReference type="AlphaFoldDB" id="A0A133N9S4"/>
<feature type="binding site" evidence="4">
    <location>
        <begin position="31"/>
        <end position="39"/>
    </location>
    <ligand>
        <name>ATP</name>
        <dbReference type="ChEBI" id="CHEBI:30616"/>
    </ligand>
</feature>
<keyword evidence="4" id="KW-0067">ATP-binding</keyword>
<evidence type="ECO:0000313" key="7">
    <source>
        <dbReference type="EMBL" id="KXA13036.1"/>
    </source>
</evidence>
<reference evidence="7 9" key="2">
    <citation type="submission" date="2016-01" db="EMBL/GenBank/DDBJ databases">
        <authorList>
            <person name="Oliw E.H."/>
        </authorList>
    </citation>
    <scope>NUCLEOTIDE SEQUENCE [LARGE SCALE GENOMIC DNA]</scope>
    <source>
        <strain evidence="7 9">MJR7757A</strain>
    </source>
</reference>
<dbReference type="InterPro" id="IPR002624">
    <property type="entry name" value="DCK/DGK"/>
</dbReference>
<feature type="binding site" evidence="3">
    <location>
        <position position="66"/>
    </location>
    <ligand>
        <name>substrate</name>
    </ligand>
</feature>
<feature type="binding site" evidence="3">
    <location>
        <position position="54"/>
    </location>
    <ligand>
        <name>substrate</name>
    </ligand>
</feature>
<dbReference type="EMBL" id="LRPU01000049">
    <property type="protein sequence ID" value="KXA13036.1"/>
    <property type="molecule type" value="Genomic_DNA"/>
</dbReference>
<evidence type="ECO:0000259" key="5">
    <source>
        <dbReference type="Pfam" id="PF01712"/>
    </source>
</evidence>
<dbReference type="InterPro" id="IPR031314">
    <property type="entry name" value="DNK_dom"/>
</dbReference>
<dbReference type="SUPFAM" id="SSF52540">
    <property type="entry name" value="P-loop containing nucleoside triphosphate hydrolases"/>
    <property type="match status" value="1"/>
</dbReference>
<feature type="binding site" evidence="3">
    <location>
        <position position="166"/>
    </location>
    <ligand>
        <name>substrate</name>
    </ligand>
</feature>
<name>A0A133N9S4_CLOPF</name>
<dbReference type="InterPro" id="IPR027417">
    <property type="entry name" value="P-loop_NTPase"/>
</dbReference>
<proteinExistence type="inferred from homology"/>
<protein>
    <submittedName>
        <fullName evidence="6">Deoxyguanosine kinase</fullName>
    </submittedName>
    <submittedName>
        <fullName evidence="7">Deoxynucleoside kinase</fullName>
    </submittedName>
</protein>
<comment type="similarity">
    <text evidence="1">Belongs to the DCK/DGK family.</text>
</comment>
<organism evidence="7 9">
    <name type="scientific">Clostridium perfringens</name>
    <dbReference type="NCBI Taxonomy" id="1502"/>
    <lineage>
        <taxon>Bacteria</taxon>
        <taxon>Bacillati</taxon>
        <taxon>Bacillota</taxon>
        <taxon>Clostridia</taxon>
        <taxon>Eubacteriales</taxon>
        <taxon>Clostridiaceae</taxon>
        <taxon>Clostridium</taxon>
    </lineage>
</organism>
<evidence type="ECO:0000256" key="3">
    <source>
        <dbReference type="PIRSR" id="PIRSR000705-2"/>
    </source>
</evidence>